<dbReference type="InterPro" id="IPR004013">
    <property type="entry name" value="PHP_dom"/>
</dbReference>
<organism evidence="14 15">
    <name type="scientific">Aquisalinus flavus</name>
    <dbReference type="NCBI Taxonomy" id="1526572"/>
    <lineage>
        <taxon>Bacteria</taxon>
        <taxon>Pseudomonadati</taxon>
        <taxon>Pseudomonadota</taxon>
        <taxon>Alphaproteobacteria</taxon>
        <taxon>Parvularculales</taxon>
        <taxon>Parvularculaceae</taxon>
        <taxon>Aquisalinus</taxon>
    </lineage>
</organism>
<comment type="subcellular location">
    <subcellularLocation>
        <location evidence="1">Cytoplasm</location>
    </subcellularLocation>
</comment>
<dbReference type="Pfam" id="PF02811">
    <property type="entry name" value="PHP"/>
    <property type="match status" value="1"/>
</dbReference>
<evidence type="ECO:0000313" key="15">
    <source>
        <dbReference type="Proteomes" id="UP000613582"/>
    </source>
</evidence>
<evidence type="ECO:0000256" key="6">
    <source>
        <dbReference type="ARBA" id="ARBA00022679"/>
    </source>
</evidence>
<dbReference type="Pfam" id="PF17657">
    <property type="entry name" value="DNA_pol3_finger"/>
    <property type="match status" value="1"/>
</dbReference>
<proteinExistence type="inferred from homology"/>
<dbReference type="CDD" id="cd07433">
    <property type="entry name" value="PHP_PolIIIA_DnaE1"/>
    <property type="match status" value="1"/>
</dbReference>
<dbReference type="SMART" id="SM00481">
    <property type="entry name" value="POLIIIAc"/>
    <property type="match status" value="1"/>
</dbReference>
<keyword evidence="6" id="KW-0808">Transferase</keyword>
<dbReference type="GO" id="GO:0003887">
    <property type="term" value="F:DNA-directed DNA polymerase activity"/>
    <property type="evidence" value="ECO:0007669"/>
    <property type="project" value="UniProtKB-KW"/>
</dbReference>
<dbReference type="PANTHER" id="PTHR32294:SF0">
    <property type="entry name" value="DNA POLYMERASE III SUBUNIT ALPHA"/>
    <property type="match status" value="1"/>
</dbReference>
<feature type="domain" description="Polymerase/histidinol phosphatase N-terminal" evidence="13">
    <location>
        <begin position="5"/>
        <end position="72"/>
    </location>
</feature>
<dbReference type="EC" id="2.7.7.7" evidence="3"/>
<comment type="catalytic activity">
    <reaction evidence="12">
        <text>DNA(n) + a 2'-deoxyribonucleoside 5'-triphosphate = DNA(n+1) + diphosphate</text>
        <dbReference type="Rhea" id="RHEA:22508"/>
        <dbReference type="Rhea" id="RHEA-COMP:17339"/>
        <dbReference type="Rhea" id="RHEA-COMP:17340"/>
        <dbReference type="ChEBI" id="CHEBI:33019"/>
        <dbReference type="ChEBI" id="CHEBI:61560"/>
        <dbReference type="ChEBI" id="CHEBI:173112"/>
        <dbReference type="EC" id="2.7.7.7"/>
    </reaction>
</comment>
<comment type="caution">
    <text evidence="14">The sequence shown here is derived from an EMBL/GenBank/DDBJ whole genome shotgun (WGS) entry which is preliminary data.</text>
</comment>
<dbReference type="EMBL" id="BMGH01000001">
    <property type="protein sequence ID" value="GGD04087.1"/>
    <property type="molecule type" value="Genomic_DNA"/>
</dbReference>
<sequence>MQPFIHLHLHSSYSLAEGAIHIARLKELCLEHEMPAVAVTDTNNLFGALEASEVLAGAGIQPITGLQLALDPAALGQPQPSIGPLPSLVLLASSETGYRNLLKLTSEAFLSSASETAVASSLERIAARADGLICLTGGPNGPVDRFLALDRDDEAAELVARLQAIFGDRLYVEIQRHADGRGGFRQPYENQLLGLAYDRHLPVVATAEPYFPSPDDHEAHDAFLCIAGGAYVHMDDRRQLAADHYFRSSAEMAQLFEDLPEAVENTVLIARRCAFRPRQHEPILPRFADDVDGEAAELARQAREGLERRLADGTPAAPVEDYWARLDKELQIIRGMGFPGYFLIVADFIKWAKAHGVPVGPGRGSGAGSLVAWSLTITDLDPLRFGLLFERFLNPERVSMPDFDIDFCQDRRDEVISYVQEKYGRDRVAQIITFGKLQARAVLRDVGRVLNMPFMQVDRLCKLVPNNPANPVTLREAINTEPRLREERDKDAQVADLLVKAQKLEGLYRHASTHAAGVVIGDRPLDELVPLYRDPRSDMPATQFNMKWVEPAGLVKFDFLGLKTLTVIRRAVELLARRKVTIDIDHIPTDDRNTYDMLGEGQAVGVFQLESTGMRSTLRGLKPDTLEDIIALVSLYRPGPMENIPTYIERKFGREKPDYFHPLLETILKETYGVIIYQEQVMQIAQVLSGYSLGEADLLRRAMGKKKKEEMDKQKIRFVEGAEANNVDRAKAESIFEMVAKFAGYGFNKSHAAAYAWIAYQTAWLKANHGPEFLAASMSLDRANTEKLAVFMKEARASYITVLAPDVNVSEADFTVKADPEHDGDTSDQGGAIVYALGAIKNVGEAAMAHIAETRREGGPFADIFDFVERVDGRMIGKRGFENLAKAGAFDSIHPNRAQIFANADFLVRYSSAVAEERKSDQGGLFGAAETPALARPPLKKADDWPPLERLDNERAAIGFYFSGHPLDDYAAALRKLNVVPFTEVAQRAADTRINLAIAGVIRAFTPRRSKTGKPFAWIALSDQTGEFEVTVFSELLEAARDHLQPGKLVLMSVTAEDRDGEIRLTGEGVQLLERAAATTKAELRISVMTPEALPSIRRRLFESGKPAEATGTAAILLYLPETGCEVEMKLPGEVAATVAMKGAIKTIEGVADVELV</sequence>
<dbReference type="InterPro" id="IPR004805">
    <property type="entry name" value="DnaE2/DnaE/PolC"/>
</dbReference>
<dbReference type="AlphaFoldDB" id="A0A8J2V2S5"/>
<dbReference type="Gene3D" id="1.10.10.1600">
    <property type="entry name" value="Bacterial DNA polymerase III alpha subunit, thumb domain"/>
    <property type="match status" value="1"/>
</dbReference>
<evidence type="ECO:0000256" key="11">
    <source>
        <dbReference type="ARBA" id="ARBA00026073"/>
    </source>
</evidence>
<evidence type="ECO:0000313" key="14">
    <source>
        <dbReference type="EMBL" id="GGD04087.1"/>
    </source>
</evidence>
<dbReference type="GO" id="GO:0003676">
    <property type="term" value="F:nucleic acid binding"/>
    <property type="evidence" value="ECO:0007669"/>
    <property type="project" value="InterPro"/>
</dbReference>
<dbReference type="NCBIfam" id="NF004226">
    <property type="entry name" value="PRK05673.1"/>
    <property type="match status" value="1"/>
</dbReference>
<evidence type="ECO:0000256" key="10">
    <source>
        <dbReference type="ARBA" id="ARBA00025611"/>
    </source>
</evidence>
<evidence type="ECO:0000256" key="1">
    <source>
        <dbReference type="ARBA" id="ARBA00004496"/>
    </source>
</evidence>
<dbReference type="Gene3D" id="3.20.20.140">
    <property type="entry name" value="Metal-dependent hydrolases"/>
    <property type="match status" value="1"/>
</dbReference>
<reference evidence="14" key="1">
    <citation type="journal article" date="2014" name="Int. J. Syst. Evol. Microbiol.">
        <title>Complete genome sequence of Corynebacterium casei LMG S-19264T (=DSM 44701T), isolated from a smear-ripened cheese.</title>
        <authorList>
            <consortium name="US DOE Joint Genome Institute (JGI-PGF)"/>
            <person name="Walter F."/>
            <person name="Albersmeier A."/>
            <person name="Kalinowski J."/>
            <person name="Ruckert C."/>
        </authorList>
    </citation>
    <scope>NUCLEOTIDE SEQUENCE</scope>
    <source>
        <strain evidence="14">CGMCC 1.12921</strain>
    </source>
</reference>
<evidence type="ECO:0000259" key="13">
    <source>
        <dbReference type="SMART" id="SM00481"/>
    </source>
</evidence>
<reference evidence="14" key="2">
    <citation type="submission" date="2020-09" db="EMBL/GenBank/DDBJ databases">
        <authorList>
            <person name="Sun Q."/>
            <person name="Zhou Y."/>
        </authorList>
    </citation>
    <scope>NUCLEOTIDE SEQUENCE</scope>
    <source>
        <strain evidence="14">CGMCC 1.12921</strain>
    </source>
</reference>
<evidence type="ECO:0000256" key="3">
    <source>
        <dbReference type="ARBA" id="ARBA00012417"/>
    </source>
</evidence>
<keyword evidence="8" id="KW-0235">DNA replication</keyword>
<dbReference type="InterPro" id="IPR016195">
    <property type="entry name" value="Pol/histidinol_Pase-like"/>
</dbReference>
<keyword evidence="15" id="KW-1185">Reference proteome</keyword>
<dbReference type="InterPro" id="IPR004365">
    <property type="entry name" value="NA-bd_OB_tRNA"/>
</dbReference>
<name>A0A8J2V2S5_9PROT</name>
<dbReference type="PANTHER" id="PTHR32294">
    <property type="entry name" value="DNA POLYMERASE III SUBUNIT ALPHA"/>
    <property type="match status" value="1"/>
</dbReference>
<comment type="subunit">
    <text evidence="11">DNA polymerase III contains a core (composed of alpha, epsilon and theta chains) that associates with a tau subunit. This core dimerizes to form the POLIII' complex. PolIII' associates with the gamma complex (composed of gamma, delta, delta', psi and chi chains) and with the beta chain to form the complete DNA polymerase III complex.</text>
</comment>
<evidence type="ECO:0000256" key="2">
    <source>
        <dbReference type="ARBA" id="ARBA00009496"/>
    </source>
</evidence>
<dbReference type="NCBIfam" id="TIGR00594">
    <property type="entry name" value="polc"/>
    <property type="match status" value="1"/>
</dbReference>
<evidence type="ECO:0000256" key="7">
    <source>
        <dbReference type="ARBA" id="ARBA00022695"/>
    </source>
</evidence>
<keyword evidence="7" id="KW-0548">Nucleotidyltransferase</keyword>
<dbReference type="Pfam" id="PF07733">
    <property type="entry name" value="DNA_pol3_alpha"/>
    <property type="match status" value="1"/>
</dbReference>
<dbReference type="CDD" id="cd04485">
    <property type="entry name" value="DnaE_OBF"/>
    <property type="match status" value="1"/>
</dbReference>
<evidence type="ECO:0000256" key="12">
    <source>
        <dbReference type="ARBA" id="ARBA00049244"/>
    </source>
</evidence>
<evidence type="ECO:0000256" key="5">
    <source>
        <dbReference type="ARBA" id="ARBA00022490"/>
    </source>
</evidence>
<comment type="function">
    <text evidence="10">DNA polymerase III is a complex, multichain enzyme responsible for most of the replicative synthesis in bacteria. This DNA polymerase also exhibits 3' to 5' exonuclease activity. The alpha chain is the DNA polymerase.</text>
</comment>
<protein>
    <recommendedName>
        <fullName evidence="4">DNA polymerase III subunit alpha</fullName>
        <ecNumber evidence="3">2.7.7.7</ecNumber>
    </recommendedName>
</protein>
<keyword evidence="9" id="KW-0239">DNA-directed DNA polymerase</keyword>
<dbReference type="GO" id="GO:0008408">
    <property type="term" value="F:3'-5' exonuclease activity"/>
    <property type="evidence" value="ECO:0007669"/>
    <property type="project" value="InterPro"/>
</dbReference>
<dbReference type="InterPro" id="IPR040982">
    <property type="entry name" value="DNA_pol3_finger"/>
</dbReference>
<dbReference type="InterPro" id="IPR011708">
    <property type="entry name" value="DNA_pol3_alpha_NTPase_dom"/>
</dbReference>
<dbReference type="InterPro" id="IPR029460">
    <property type="entry name" value="DNAPol_HHH"/>
</dbReference>
<dbReference type="GO" id="GO:0005737">
    <property type="term" value="C:cytoplasm"/>
    <property type="evidence" value="ECO:0007669"/>
    <property type="project" value="UniProtKB-SubCell"/>
</dbReference>
<keyword evidence="5" id="KW-0963">Cytoplasm</keyword>
<dbReference type="Pfam" id="PF01336">
    <property type="entry name" value="tRNA_anti-codon"/>
    <property type="match status" value="1"/>
</dbReference>
<evidence type="ECO:0000256" key="4">
    <source>
        <dbReference type="ARBA" id="ARBA00019114"/>
    </source>
</evidence>
<dbReference type="InterPro" id="IPR003141">
    <property type="entry name" value="Pol/His_phosphatase_N"/>
</dbReference>
<gene>
    <name evidence="14" type="primary">dnaE1</name>
    <name evidence="14" type="ORF">GCM10011342_11340</name>
</gene>
<evidence type="ECO:0000256" key="9">
    <source>
        <dbReference type="ARBA" id="ARBA00022932"/>
    </source>
</evidence>
<dbReference type="InterPro" id="IPR049821">
    <property type="entry name" value="PolIIIA_DnaE1_PHP"/>
</dbReference>
<dbReference type="Pfam" id="PF14579">
    <property type="entry name" value="HHH_6"/>
    <property type="match status" value="1"/>
</dbReference>
<dbReference type="RefSeq" id="WP_188160294.1">
    <property type="nucleotide sequence ID" value="NZ_BMGH01000001.1"/>
</dbReference>
<evidence type="ECO:0000256" key="8">
    <source>
        <dbReference type="ARBA" id="ARBA00022705"/>
    </source>
</evidence>
<dbReference type="Proteomes" id="UP000613582">
    <property type="component" value="Unassembled WGS sequence"/>
</dbReference>
<dbReference type="SUPFAM" id="SSF89550">
    <property type="entry name" value="PHP domain-like"/>
    <property type="match status" value="1"/>
</dbReference>
<dbReference type="InterPro" id="IPR041931">
    <property type="entry name" value="DNA_pol3_alpha_thumb_dom"/>
</dbReference>
<dbReference type="Gene3D" id="1.10.150.870">
    <property type="match status" value="1"/>
</dbReference>
<dbReference type="GO" id="GO:0006260">
    <property type="term" value="P:DNA replication"/>
    <property type="evidence" value="ECO:0007669"/>
    <property type="project" value="UniProtKB-KW"/>
</dbReference>
<comment type="similarity">
    <text evidence="2">Belongs to the DNA polymerase type-C family. DnaE subfamily.</text>
</comment>
<accession>A0A8J2V2S5</accession>